<protein>
    <submittedName>
        <fullName evidence="2">Nucleoside phosphorylase</fullName>
    </submittedName>
</protein>
<dbReference type="Gene3D" id="3.40.50.1580">
    <property type="entry name" value="Nucleoside phosphorylase domain"/>
    <property type="match status" value="1"/>
</dbReference>
<sequence length="290" mass="31472">MLLQPLHEPDDTKWPVRSPLPSGFLPLIERADHRAPSVFRPENMMREARRQKGLAAGPVPRIVLLDPDGDMVDYVRAHRAARRSPVWACYHTDMWEWEEEGLAFGVVGYAVGSSFSVLVAEQAFVCGCELLISIASAGQIADHAPPSYHVLIDRALRDEGTSYHYLPAAPFAAADPDLIAMARRAFAHADGPVLTGATWTTDAPFRETEAAIARRKAEGLLAVEMEAAALYAFARAQGRPVLCLAHVTNQLGCVDGDFEKGDHNGACRSIALAAAFALAWDAHAVLPTAR</sequence>
<dbReference type="CDD" id="cd09007">
    <property type="entry name" value="NP-I_spr0068"/>
    <property type="match status" value="1"/>
</dbReference>
<accession>A0ABW6ZUW4</accession>
<name>A0ABW6ZUW4_9HYPH</name>
<dbReference type="EMBL" id="JBAFVH010000004">
    <property type="protein sequence ID" value="MFG1372247.1"/>
    <property type="molecule type" value="Genomic_DNA"/>
</dbReference>
<dbReference type="InterPro" id="IPR035994">
    <property type="entry name" value="Nucleoside_phosphorylase_sf"/>
</dbReference>
<evidence type="ECO:0000313" key="3">
    <source>
        <dbReference type="Proteomes" id="UP001604002"/>
    </source>
</evidence>
<evidence type="ECO:0000313" key="2">
    <source>
        <dbReference type="EMBL" id="MFG1372247.1"/>
    </source>
</evidence>
<keyword evidence="3" id="KW-1185">Reference proteome</keyword>
<dbReference type="Proteomes" id="UP001604002">
    <property type="component" value="Unassembled WGS sequence"/>
</dbReference>
<dbReference type="SUPFAM" id="SSF53167">
    <property type="entry name" value="Purine and uridine phosphorylases"/>
    <property type="match status" value="1"/>
</dbReference>
<feature type="domain" description="Nucleoside phosphorylase" evidence="1">
    <location>
        <begin position="114"/>
        <end position="276"/>
    </location>
</feature>
<reference evidence="2 3" key="1">
    <citation type="submission" date="2024-02" db="EMBL/GenBank/DDBJ databases">
        <title>Expansion and revision of Xanthobacter and proposal of Roseixanthobacter gen. nov.</title>
        <authorList>
            <person name="Soltysiak M.P.M."/>
            <person name="Jalihal A."/>
            <person name="Ory A."/>
            <person name="Chrisophersen C."/>
            <person name="Lee A.D."/>
            <person name="Boulton J."/>
            <person name="Springer M."/>
        </authorList>
    </citation>
    <scope>NUCLEOTIDE SEQUENCE [LARGE SCALE GENOMIC DNA]</scope>
    <source>
        <strain evidence="2 3">23A</strain>
    </source>
</reference>
<comment type="caution">
    <text evidence="2">The sequence shown here is derived from an EMBL/GenBank/DDBJ whole genome shotgun (WGS) entry which is preliminary data.</text>
</comment>
<organism evidence="2 3">
    <name type="scientific">Xanthobacter oligotrophicus</name>
    <dbReference type="NCBI Taxonomy" id="2607286"/>
    <lineage>
        <taxon>Bacteria</taxon>
        <taxon>Pseudomonadati</taxon>
        <taxon>Pseudomonadota</taxon>
        <taxon>Alphaproteobacteria</taxon>
        <taxon>Hyphomicrobiales</taxon>
        <taxon>Xanthobacteraceae</taxon>
        <taxon>Xanthobacter</taxon>
    </lineage>
</organism>
<proteinExistence type="predicted"/>
<dbReference type="RefSeq" id="WP_393992151.1">
    <property type="nucleotide sequence ID" value="NZ_JBAFVH010000004.1"/>
</dbReference>
<dbReference type="InterPro" id="IPR000845">
    <property type="entry name" value="Nucleoside_phosphorylase_d"/>
</dbReference>
<gene>
    <name evidence="2" type="ORF">V5F32_08735</name>
</gene>
<dbReference type="Pfam" id="PF01048">
    <property type="entry name" value="PNP_UDP_1"/>
    <property type="match status" value="1"/>
</dbReference>
<evidence type="ECO:0000259" key="1">
    <source>
        <dbReference type="Pfam" id="PF01048"/>
    </source>
</evidence>